<feature type="DNA-binding region" description="DM" evidence="5">
    <location>
        <begin position="19"/>
        <end position="66"/>
    </location>
</feature>
<dbReference type="GO" id="GO:0046872">
    <property type="term" value="F:metal ion binding"/>
    <property type="evidence" value="ECO:0007669"/>
    <property type="project" value="UniProtKB-KW"/>
</dbReference>
<evidence type="ECO:0000313" key="8">
    <source>
        <dbReference type="Proteomes" id="UP000053766"/>
    </source>
</evidence>
<sequence length="161" mass="18397">MNIEDIVPELFGEKRVYYCQRCLNHGLREKRKNHKQNCVYSACQCSDCLMVERRRELNSRLVQIEGDAGIQNAADAQCSAVVTSGRVKDNKSTKIASYKTLRELSLSEFLFSRGNLNDTDIELHSILNTKILDWLTDNFVPLDFNCIIAFILFSSRAVKTV</sequence>
<dbReference type="Proteomes" id="UP000053766">
    <property type="component" value="Unassembled WGS sequence"/>
</dbReference>
<dbReference type="AlphaFoldDB" id="A0A0D8XZZ0"/>
<comment type="subcellular location">
    <subcellularLocation>
        <location evidence="5">Nucleus</location>
    </subcellularLocation>
</comment>
<dbReference type="Pfam" id="PF00751">
    <property type="entry name" value="DM"/>
    <property type="match status" value="1"/>
</dbReference>
<dbReference type="InterPro" id="IPR036407">
    <property type="entry name" value="DM_DNA-bd_sf"/>
</dbReference>
<keyword evidence="4 5" id="KW-0539">Nucleus</keyword>
<evidence type="ECO:0000259" key="6">
    <source>
        <dbReference type="PROSITE" id="PS50809"/>
    </source>
</evidence>
<evidence type="ECO:0000256" key="4">
    <source>
        <dbReference type="ARBA" id="ARBA00023242"/>
    </source>
</evidence>
<dbReference type="PROSITE" id="PS40000">
    <property type="entry name" value="DM_1"/>
    <property type="match status" value="1"/>
</dbReference>
<reference evidence="7 8" key="1">
    <citation type="submission" date="2013-11" db="EMBL/GenBank/DDBJ databases">
        <title>Draft genome of the bovine lungworm Dictyocaulus viviparus.</title>
        <authorList>
            <person name="Mitreva M."/>
        </authorList>
    </citation>
    <scope>NUCLEOTIDE SEQUENCE [LARGE SCALE GENOMIC DNA]</scope>
    <source>
        <strain evidence="7 8">HannoverDv2000</strain>
    </source>
</reference>
<proteinExistence type="predicted"/>
<dbReference type="SUPFAM" id="SSF82927">
    <property type="entry name" value="Cysteine-rich DNA binding domain, (DM domain)"/>
    <property type="match status" value="1"/>
</dbReference>
<feature type="domain" description="DM" evidence="6">
    <location>
        <begin position="19"/>
        <end position="66"/>
    </location>
</feature>
<dbReference type="GO" id="GO:0006355">
    <property type="term" value="P:regulation of DNA-templated transcription"/>
    <property type="evidence" value="ECO:0007669"/>
    <property type="project" value="InterPro"/>
</dbReference>
<keyword evidence="8" id="KW-1185">Reference proteome</keyword>
<dbReference type="GO" id="GO:0043565">
    <property type="term" value="F:sequence-specific DNA binding"/>
    <property type="evidence" value="ECO:0007669"/>
    <property type="project" value="InterPro"/>
</dbReference>
<evidence type="ECO:0000256" key="1">
    <source>
        <dbReference type="ARBA" id="ARBA00022723"/>
    </source>
</evidence>
<evidence type="ECO:0000256" key="5">
    <source>
        <dbReference type="PROSITE-ProRule" id="PRU00070"/>
    </source>
</evidence>
<dbReference type="PROSITE" id="PS50809">
    <property type="entry name" value="DM_2"/>
    <property type="match status" value="1"/>
</dbReference>
<protein>
    <submittedName>
        <fullName evidence="7">DM DNA binding domain protein</fullName>
    </submittedName>
</protein>
<dbReference type="GO" id="GO:0005634">
    <property type="term" value="C:nucleus"/>
    <property type="evidence" value="ECO:0007669"/>
    <property type="project" value="UniProtKB-SubCell"/>
</dbReference>
<organism evidence="7 8">
    <name type="scientific">Dictyocaulus viviparus</name>
    <name type="common">Bovine lungworm</name>
    <dbReference type="NCBI Taxonomy" id="29172"/>
    <lineage>
        <taxon>Eukaryota</taxon>
        <taxon>Metazoa</taxon>
        <taxon>Ecdysozoa</taxon>
        <taxon>Nematoda</taxon>
        <taxon>Chromadorea</taxon>
        <taxon>Rhabditida</taxon>
        <taxon>Rhabditina</taxon>
        <taxon>Rhabditomorpha</taxon>
        <taxon>Strongyloidea</taxon>
        <taxon>Metastrongylidae</taxon>
        <taxon>Dictyocaulus</taxon>
    </lineage>
</organism>
<gene>
    <name evidence="7" type="ORF">DICVIV_03681</name>
</gene>
<dbReference type="Gene3D" id="4.10.1040.10">
    <property type="entry name" value="DM DNA-binding domain"/>
    <property type="match status" value="1"/>
</dbReference>
<reference evidence="8" key="2">
    <citation type="journal article" date="2016" name="Sci. Rep.">
        <title>Dictyocaulus viviparus genome, variome and transcriptome elucidate lungworm biology and support future intervention.</title>
        <authorList>
            <person name="McNulty S.N."/>
            <person name="Strube C."/>
            <person name="Rosa B.A."/>
            <person name="Martin J.C."/>
            <person name="Tyagi R."/>
            <person name="Choi Y.J."/>
            <person name="Wang Q."/>
            <person name="Hallsworth Pepin K."/>
            <person name="Zhang X."/>
            <person name="Ozersky P."/>
            <person name="Wilson R.K."/>
            <person name="Sternberg P.W."/>
            <person name="Gasser R.B."/>
            <person name="Mitreva M."/>
        </authorList>
    </citation>
    <scope>NUCLEOTIDE SEQUENCE [LARGE SCALE GENOMIC DNA]</scope>
    <source>
        <strain evidence="8">HannoverDv2000</strain>
    </source>
</reference>
<accession>A0A0D8XZZ0</accession>
<dbReference type="STRING" id="29172.A0A0D8XZZ0"/>
<dbReference type="EMBL" id="KN716213">
    <property type="protein sequence ID" value="KJH50173.1"/>
    <property type="molecule type" value="Genomic_DNA"/>
</dbReference>
<dbReference type="OrthoDB" id="6162476at2759"/>
<evidence type="ECO:0000313" key="7">
    <source>
        <dbReference type="EMBL" id="KJH50173.1"/>
    </source>
</evidence>
<evidence type="ECO:0000256" key="2">
    <source>
        <dbReference type="ARBA" id="ARBA00022833"/>
    </source>
</evidence>
<keyword evidence="2 5" id="KW-0862">Zinc</keyword>
<dbReference type="SMART" id="SM00301">
    <property type="entry name" value="DM"/>
    <property type="match status" value="1"/>
</dbReference>
<name>A0A0D8XZZ0_DICVI</name>
<keyword evidence="3 5" id="KW-0238">DNA-binding</keyword>
<keyword evidence="1 5" id="KW-0479">Metal-binding</keyword>
<evidence type="ECO:0000256" key="3">
    <source>
        <dbReference type="ARBA" id="ARBA00023125"/>
    </source>
</evidence>
<dbReference type="InterPro" id="IPR001275">
    <property type="entry name" value="DM_DNA-bd"/>
</dbReference>